<accession>A0A3E1XIC3</accession>
<evidence type="ECO:0000313" key="1">
    <source>
        <dbReference type="EMBL" id="RFR86115.1"/>
    </source>
</evidence>
<protein>
    <submittedName>
        <fullName evidence="1">Uncharacterized protein</fullName>
    </submittedName>
</protein>
<organism evidence="1 2">
    <name type="scientific">Salmonella enteritidis</name>
    <dbReference type="NCBI Taxonomy" id="149539"/>
    <lineage>
        <taxon>Bacteria</taxon>
        <taxon>Pseudomonadati</taxon>
        <taxon>Pseudomonadota</taxon>
        <taxon>Gammaproteobacteria</taxon>
        <taxon>Enterobacterales</taxon>
        <taxon>Enterobacteriaceae</taxon>
        <taxon>Salmonella</taxon>
    </lineage>
</organism>
<comment type="caution">
    <text evidence="1">The sequence shown here is derived from an EMBL/GenBank/DDBJ whole genome shotgun (WGS) entry which is preliminary data.</text>
</comment>
<gene>
    <name evidence="1" type="ORF">CRE05_05490</name>
</gene>
<reference evidence="1 2" key="1">
    <citation type="submission" date="2017-08" db="EMBL/GenBank/DDBJ databases">
        <title>Produce relevant pathogen strain collection.</title>
        <authorList>
            <person name="Harrand S."/>
        </authorList>
    </citation>
    <scope>NUCLEOTIDE SEQUENCE [LARGE SCALE GENOMIC DNA]</scope>
    <source>
        <strain evidence="1 2">BAA 1045</strain>
    </source>
</reference>
<sequence length="90" mass="10693">MLIYLTKIALPEIIFKYAAQFYIFFRNIYPTNNYYKFFRLFLLEEALKEASSNAFCINQNLKKTTICGESSTFCLNYRHHKGLPTINVLY</sequence>
<proteinExistence type="predicted"/>
<evidence type="ECO:0000313" key="2">
    <source>
        <dbReference type="Proteomes" id="UP000260687"/>
    </source>
</evidence>
<name>A0A3E1XIC3_SALEN</name>
<dbReference type="Proteomes" id="UP000260687">
    <property type="component" value="Unassembled WGS sequence"/>
</dbReference>
<dbReference type="EMBL" id="PDBK01000004">
    <property type="protein sequence ID" value="RFR86115.1"/>
    <property type="molecule type" value="Genomic_DNA"/>
</dbReference>
<dbReference type="AlphaFoldDB" id="A0A3E1XIC3"/>